<proteinExistence type="predicted"/>
<dbReference type="InterPro" id="IPR046985">
    <property type="entry name" value="IP5"/>
</dbReference>
<dbReference type="InterPro" id="IPR031896">
    <property type="entry name" value="INPP5B_PH_dom"/>
</dbReference>
<dbReference type="Pfam" id="PF22669">
    <property type="entry name" value="Exo_endo_phos2"/>
    <property type="match status" value="1"/>
</dbReference>
<dbReference type="Gene3D" id="2.30.29.110">
    <property type="match status" value="1"/>
</dbReference>
<feature type="domain" description="Inositol polyphosphate-related phosphatase" evidence="1">
    <location>
        <begin position="282"/>
        <end position="576"/>
    </location>
</feature>
<dbReference type="EMBL" id="JBJQND010000003">
    <property type="protein sequence ID" value="KAL3882149.1"/>
    <property type="molecule type" value="Genomic_DNA"/>
</dbReference>
<dbReference type="SUPFAM" id="SSF48350">
    <property type="entry name" value="GTPase activation domain, GAP"/>
    <property type="match status" value="1"/>
</dbReference>
<reference evidence="2 3" key="1">
    <citation type="submission" date="2024-11" db="EMBL/GenBank/DDBJ databases">
        <title>Chromosome-level genome assembly of the freshwater bivalve Anodonta woodiana.</title>
        <authorList>
            <person name="Chen X."/>
        </authorList>
    </citation>
    <scope>NUCLEOTIDE SEQUENCE [LARGE SCALE GENOMIC DNA]</scope>
    <source>
        <strain evidence="2">MN2024</strain>
        <tissue evidence="2">Gills</tissue>
    </source>
</reference>
<dbReference type="InterPro" id="IPR048869">
    <property type="entry name" value="OCRL-1_2_ASH"/>
</dbReference>
<dbReference type="SUPFAM" id="SSF56219">
    <property type="entry name" value="DNase I-like"/>
    <property type="match status" value="1"/>
</dbReference>
<dbReference type="PANTHER" id="PTHR11200">
    <property type="entry name" value="INOSITOL 5-PHOSPHATASE"/>
    <property type="match status" value="1"/>
</dbReference>
<dbReference type="Pfam" id="PF21310">
    <property type="entry name" value="OCRL-like_ASH"/>
    <property type="match status" value="1"/>
</dbReference>
<dbReference type="InterPro" id="IPR036691">
    <property type="entry name" value="Endo/exonu/phosph_ase_sf"/>
</dbReference>
<gene>
    <name evidence="2" type="ORF">ACJMK2_028520</name>
</gene>
<dbReference type="Gene3D" id="1.10.555.10">
    <property type="entry name" value="Rho GTPase activation protein"/>
    <property type="match status" value="1"/>
</dbReference>
<dbReference type="Proteomes" id="UP001634394">
    <property type="component" value="Unassembled WGS sequence"/>
</dbReference>
<dbReference type="InterPro" id="IPR000300">
    <property type="entry name" value="IPPc"/>
</dbReference>
<evidence type="ECO:0000259" key="1">
    <source>
        <dbReference type="SMART" id="SM00128"/>
    </source>
</evidence>
<evidence type="ECO:0000313" key="3">
    <source>
        <dbReference type="Proteomes" id="UP001634394"/>
    </source>
</evidence>
<dbReference type="PANTHER" id="PTHR11200:SF300">
    <property type="entry name" value="TYPE II INOSITOL 1,4,5-TRISPHOSPHATE 5-PHOSPHATASE"/>
    <property type="match status" value="1"/>
</dbReference>
<keyword evidence="3" id="KW-1185">Reference proteome</keyword>
<sequence length="800" mass="91556">MSYCSMDTDAFSSDPYLGTTQNVVVMLPYTLAGKGTTEVNSQKCQRFICLITRQGDYAILILSSLRTPCLHSDDLSIETVLPVDENLKTKLEPATKDKPDSEKRFVLAISNDNQGYKFELSEGETIQQFFIELKQARDLLSQNACFGLPSTFMWLEKYKKKKTHESENIFEKDTFDPFAHMGINMSQSKVTSDKPASFIDEMSYASDDLPTMRKRSSSKDSLDALDSSDFTQSMETQHRSQRLFGITSAILLDGEERSTLGYREKLLKYYLDKRETEFTRATAFRVFCGTWNVNGQSPPLAVESLRKWLAADKDPPDIYAIGFQELDLSSQALIFTESVKEEEWQRAVQPCLHPKARYRKVKSIRLVGVLLIVFIKTEHVDDVSLIDTDSVPTGILGLMGNKGGVGIRFTLQNTSLCFINSHLAAHQEEIERRNQDYKDIESKMRFKQFYPPLTIADHDVIFWIGDLNYRVDMDINAVHTFIKEEQYKPLLNKDQLLKQLGKEHKDVFRGFKEGPVTFPPTYKFDPNTDMYDTRVIDPDQHKKVYEDIMRKLDREENDYLPQVSLGQREFVFKDVKFIEPREQFLPIANIGQVPVNFEFINKLDEKRYGKPWLSVSPSTKFITPGDSMEIAIEIYVDKKTVGKLNSGEDKLDDILVLHLHGGKDFFISFIFMMPLFNGNFIPSSFGSSIEALIQMHGPIREVPTEKLIDLEHPGSLSKVDTLQPGTRLHVCPKEIWRLVDHIYKYGRDQANLFQQPGLESEIQQIRDCLDTGAPEIILIMCTNNALNELLIHSDSGCHIL</sequence>
<name>A0ABD3X7E0_SINWO</name>
<dbReference type="Pfam" id="PF16776">
    <property type="entry name" value="INPP5B_PH"/>
    <property type="match status" value="1"/>
</dbReference>
<protein>
    <recommendedName>
        <fullName evidence="1">Inositol polyphosphate-related phosphatase domain-containing protein</fullName>
    </recommendedName>
</protein>
<dbReference type="InterPro" id="IPR008936">
    <property type="entry name" value="Rho_GTPase_activation_prot"/>
</dbReference>
<dbReference type="Gene3D" id="3.60.10.10">
    <property type="entry name" value="Endonuclease/exonuclease/phosphatase"/>
    <property type="match status" value="1"/>
</dbReference>
<feature type="non-terminal residue" evidence="2">
    <location>
        <position position="800"/>
    </location>
</feature>
<dbReference type="Gene3D" id="2.60.40.10">
    <property type="entry name" value="Immunoglobulins"/>
    <property type="match status" value="1"/>
</dbReference>
<dbReference type="SMART" id="SM00128">
    <property type="entry name" value="IPPc"/>
    <property type="match status" value="1"/>
</dbReference>
<accession>A0ABD3X7E0</accession>
<dbReference type="AlphaFoldDB" id="A0ABD3X7E0"/>
<dbReference type="InterPro" id="IPR013783">
    <property type="entry name" value="Ig-like_fold"/>
</dbReference>
<organism evidence="2 3">
    <name type="scientific">Sinanodonta woodiana</name>
    <name type="common">Chinese pond mussel</name>
    <name type="synonym">Anodonta woodiana</name>
    <dbReference type="NCBI Taxonomy" id="1069815"/>
    <lineage>
        <taxon>Eukaryota</taxon>
        <taxon>Metazoa</taxon>
        <taxon>Spiralia</taxon>
        <taxon>Lophotrochozoa</taxon>
        <taxon>Mollusca</taxon>
        <taxon>Bivalvia</taxon>
        <taxon>Autobranchia</taxon>
        <taxon>Heteroconchia</taxon>
        <taxon>Palaeoheterodonta</taxon>
        <taxon>Unionida</taxon>
        <taxon>Unionoidea</taxon>
        <taxon>Unionidae</taxon>
        <taxon>Unioninae</taxon>
        <taxon>Sinanodonta</taxon>
    </lineage>
</organism>
<comment type="caution">
    <text evidence="2">The sequence shown here is derived from an EMBL/GenBank/DDBJ whole genome shotgun (WGS) entry which is preliminary data.</text>
</comment>
<dbReference type="FunFam" id="2.60.40.10:FF:000132">
    <property type="entry name" value="Inositol polyphosphate 5-phosphatase OCRL-1 isoform b"/>
    <property type="match status" value="1"/>
</dbReference>
<evidence type="ECO:0000313" key="2">
    <source>
        <dbReference type="EMBL" id="KAL3882149.1"/>
    </source>
</evidence>